<sequence>MKVEYAKRLDSVGDLIINISNLIKSPEEVDVFSFQNFKIYKEEMNEKIKCFEYATESLKEVKTPLIIQNLHNEYVEWFRKYIESIIILNDSNNVRSSNEIHFNESEYDRGFALQEKSVSEIGRIFPLIGDKLLNYL</sequence>
<keyword evidence="2" id="KW-1185">Reference proteome</keyword>
<gene>
    <name evidence="1" type="ORF">C7437_11617</name>
</gene>
<dbReference type="RefSeq" id="WP_111441040.1">
    <property type="nucleotide sequence ID" value="NZ_QKZI01000016.1"/>
</dbReference>
<organism evidence="1 2">
    <name type="scientific">Psychrobacillus insolitus</name>
    <dbReference type="NCBI Taxonomy" id="1461"/>
    <lineage>
        <taxon>Bacteria</taxon>
        <taxon>Bacillati</taxon>
        <taxon>Bacillota</taxon>
        <taxon>Bacilli</taxon>
        <taxon>Bacillales</taxon>
        <taxon>Bacillaceae</taxon>
        <taxon>Psychrobacillus</taxon>
    </lineage>
</organism>
<accession>A0A2W7MB88</accession>
<name>A0A2W7MB88_9BACI</name>
<protein>
    <submittedName>
        <fullName evidence="1">Uncharacterized protein</fullName>
    </submittedName>
</protein>
<evidence type="ECO:0000313" key="1">
    <source>
        <dbReference type="EMBL" id="PZX01293.1"/>
    </source>
</evidence>
<evidence type="ECO:0000313" key="2">
    <source>
        <dbReference type="Proteomes" id="UP000248646"/>
    </source>
</evidence>
<proteinExistence type="predicted"/>
<dbReference type="Proteomes" id="UP000248646">
    <property type="component" value="Unassembled WGS sequence"/>
</dbReference>
<dbReference type="EMBL" id="QKZI01000016">
    <property type="protein sequence ID" value="PZX01293.1"/>
    <property type="molecule type" value="Genomic_DNA"/>
</dbReference>
<dbReference type="OrthoDB" id="9855109at2"/>
<reference evidence="1 2" key="1">
    <citation type="submission" date="2018-06" db="EMBL/GenBank/DDBJ databases">
        <title>Genomic Encyclopedia of Type Strains, Phase IV (KMG-IV): sequencing the most valuable type-strain genomes for metagenomic binning, comparative biology and taxonomic classification.</title>
        <authorList>
            <person name="Goeker M."/>
        </authorList>
    </citation>
    <scope>NUCLEOTIDE SEQUENCE [LARGE SCALE GENOMIC DNA]</scope>
    <source>
        <strain evidence="1 2">DSM 5</strain>
    </source>
</reference>
<dbReference type="AlphaFoldDB" id="A0A2W7MB88"/>
<comment type="caution">
    <text evidence="1">The sequence shown here is derived from an EMBL/GenBank/DDBJ whole genome shotgun (WGS) entry which is preliminary data.</text>
</comment>